<dbReference type="Proteomes" id="UP000221165">
    <property type="component" value="Unassembled WGS sequence"/>
</dbReference>
<comment type="caution">
    <text evidence="1">The sequence shown here is derived from an EMBL/GenBank/DDBJ whole genome shotgun (WGS) entry which is preliminary data.</text>
</comment>
<sequence>SFFLTHLSFPLVPLYVTTLGSLLSCSLVPVSSFSSSFASLSVGFLLSPLVSVPPVC</sequence>
<dbReference type="GeneID" id="94425700"/>
<feature type="non-terminal residue" evidence="1">
    <location>
        <position position="1"/>
    </location>
</feature>
<reference evidence="1 2" key="1">
    <citation type="journal article" date="2017" name="Int. J. Parasitol.">
        <title>The genome of the protozoan parasite Cystoisospora suis and a reverse vaccinology approach to identify vaccine candidates.</title>
        <authorList>
            <person name="Palmieri N."/>
            <person name="Shrestha A."/>
            <person name="Ruttkowski B."/>
            <person name="Beck T."/>
            <person name="Vogl C."/>
            <person name="Tomley F."/>
            <person name="Blake D.P."/>
            <person name="Joachim A."/>
        </authorList>
    </citation>
    <scope>NUCLEOTIDE SEQUENCE [LARGE SCALE GENOMIC DNA]</scope>
    <source>
        <strain evidence="1 2">Wien I</strain>
    </source>
</reference>
<dbReference type="AlphaFoldDB" id="A0A2C6KUH4"/>
<evidence type="ECO:0000313" key="1">
    <source>
        <dbReference type="EMBL" id="PHJ23860.1"/>
    </source>
</evidence>
<dbReference type="RefSeq" id="XP_067925534.1">
    <property type="nucleotide sequence ID" value="XM_068062489.1"/>
</dbReference>
<dbReference type="EMBL" id="MIGC01000971">
    <property type="protein sequence ID" value="PHJ23860.1"/>
    <property type="molecule type" value="Genomic_DNA"/>
</dbReference>
<dbReference type="VEuPathDB" id="ToxoDB:CSUI_002287"/>
<accession>A0A2C6KUH4</accession>
<proteinExistence type="predicted"/>
<name>A0A2C6KUH4_9APIC</name>
<protein>
    <submittedName>
        <fullName evidence="1">Uncharacterized protein</fullName>
    </submittedName>
</protein>
<evidence type="ECO:0000313" key="2">
    <source>
        <dbReference type="Proteomes" id="UP000221165"/>
    </source>
</evidence>
<gene>
    <name evidence="1" type="ORF">CSUI_002287</name>
</gene>
<keyword evidence="2" id="KW-1185">Reference proteome</keyword>
<organism evidence="1 2">
    <name type="scientific">Cystoisospora suis</name>
    <dbReference type="NCBI Taxonomy" id="483139"/>
    <lineage>
        <taxon>Eukaryota</taxon>
        <taxon>Sar</taxon>
        <taxon>Alveolata</taxon>
        <taxon>Apicomplexa</taxon>
        <taxon>Conoidasida</taxon>
        <taxon>Coccidia</taxon>
        <taxon>Eucoccidiorida</taxon>
        <taxon>Eimeriorina</taxon>
        <taxon>Sarcocystidae</taxon>
        <taxon>Cystoisospora</taxon>
    </lineage>
</organism>